<dbReference type="AlphaFoldDB" id="A0A6V7Q6K0"/>
<name>A0A6V7Q6K0_ANACO</name>
<evidence type="ECO:0000313" key="2">
    <source>
        <dbReference type="EMBL" id="CAD1838713.1"/>
    </source>
</evidence>
<organism evidence="2">
    <name type="scientific">Ananas comosus var. bracteatus</name>
    <name type="common">red pineapple</name>
    <dbReference type="NCBI Taxonomy" id="296719"/>
    <lineage>
        <taxon>Eukaryota</taxon>
        <taxon>Viridiplantae</taxon>
        <taxon>Streptophyta</taxon>
        <taxon>Embryophyta</taxon>
        <taxon>Tracheophyta</taxon>
        <taxon>Spermatophyta</taxon>
        <taxon>Magnoliopsida</taxon>
        <taxon>Liliopsida</taxon>
        <taxon>Poales</taxon>
        <taxon>Bromeliaceae</taxon>
        <taxon>Bromelioideae</taxon>
        <taxon>Ananas</taxon>
    </lineage>
</organism>
<dbReference type="EMBL" id="LR862133">
    <property type="protein sequence ID" value="CAD1838713.1"/>
    <property type="molecule type" value="Genomic_DNA"/>
</dbReference>
<accession>A0A6V7Q6K0</accession>
<proteinExistence type="predicted"/>
<gene>
    <name evidence="2" type="ORF">CB5_LOCUS21924</name>
    <name evidence="3" type="ORF">CB5_LOCUS21925</name>
</gene>
<evidence type="ECO:0000313" key="3">
    <source>
        <dbReference type="EMBL" id="CAD1838714.1"/>
    </source>
</evidence>
<protein>
    <submittedName>
        <fullName evidence="2">Uncharacterized protein</fullName>
    </submittedName>
</protein>
<sequence length="153" mass="16339">MDRGHDLLQRRRTHLHASPPPTAVSTPPMSRSPPSSADATTLPRFGLLPTSTLPVSVNMAQSRSIVAAFEALVTRSATVPLRQSSLLLAIYSAGCNGTNSSPLTRCSLDVQNEPWSQPGCDDQNEASPSSRRVADPFDTDGVDADESRPSTVR</sequence>
<feature type="region of interest" description="Disordered" evidence="1">
    <location>
        <begin position="109"/>
        <end position="153"/>
    </location>
</feature>
<reference evidence="2" key="1">
    <citation type="submission" date="2020-07" db="EMBL/GenBank/DDBJ databases">
        <authorList>
            <person name="Lin J."/>
        </authorList>
    </citation>
    <scope>NUCLEOTIDE SEQUENCE</scope>
</reference>
<feature type="region of interest" description="Disordered" evidence="1">
    <location>
        <begin position="1"/>
        <end position="43"/>
    </location>
</feature>
<feature type="compositionally biased region" description="Low complexity" evidence="1">
    <location>
        <begin position="23"/>
        <end position="36"/>
    </location>
</feature>
<evidence type="ECO:0000256" key="1">
    <source>
        <dbReference type="SAM" id="MobiDB-lite"/>
    </source>
</evidence>
<dbReference type="EMBL" id="LR862133">
    <property type="protein sequence ID" value="CAD1838714.1"/>
    <property type="molecule type" value="Genomic_DNA"/>
</dbReference>